<keyword evidence="7" id="KW-1185">Reference proteome</keyword>
<dbReference type="EC" id="2.4.1.-" evidence="4"/>
<feature type="transmembrane region" description="Helical" evidence="5">
    <location>
        <begin position="6"/>
        <end position="27"/>
    </location>
</feature>
<dbReference type="EMBL" id="SDRB02013189">
    <property type="protein sequence ID" value="THF95693.1"/>
    <property type="molecule type" value="Genomic_DNA"/>
</dbReference>
<dbReference type="SUPFAM" id="SSF53448">
    <property type="entry name" value="Nucleotide-diphospho-sugar transferases"/>
    <property type="match status" value="1"/>
</dbReference>
<organism evidence="6 7">
    <name type="scientific">Camellia sinensis var. sinensis</name>
    <name type="common">China tea</name>
    <dbReference type="NCBI Taxonomy" id="542762"/>
    <lineage>
        <taxon>Eukaryota</taxon>
        <taxon>Viridiplantae</taxon>
        <taxon>Streptophyta</taxon>
        <taxon>Embryophyta</taxon>
        <taxon>Tracheophyta</taxon>
        <taxon>Spermatophyta</taxon>
        <taxon>Magnoliopsida</taxon>
        <taxon>eudicotyledons</taxon>
        <taxon>Gunneridae</taxon>
        <taxon>Pentapetalae</taxon>
        <taxon>asterids</taxon>
        <taxon>Ericales</taxon>
        <taxon>Theaceae</taxon>
        <taxon>Camellia</taxon>
    </lineage>
</organism>
<name>A0A4S4D1R0_CAMSN</name>
<dbReference type="AlphaFoldDB" id="A0A4S4D1R0"/>
<evidence type="ECO:0000313" key="7">
    <source>
        <dbReference type="Proteomes" id="UP000306102"/>
    </source>
</evidence>
<dbReference type="PANTHER" id="PTHR11183">
    <property type="entry name" value="GLYCOGENIN SUBFAMILY MEMBER"/>
    <property type="match status" value="1"/>
</dbReference>
<keyword evidence="5" id="KW-0472">Membrane</keyword>
<dbReference type="Gene3D" id="3.90.550.10">
    <property type="entry name" value="Spore Coat Polysaccharide Biosynthesis Protein SpsA, Chain A"/>
    <property type="match status" value="1"/>
</dbReference>
<dbReference type="InterPro" id="IPR029044">
    <property type="entry name" value="Nucleotide-diphossugar_trans"/>
</dbReference>
<dbReference type="CDD" id="cd02537">
    <property type="entry name" value="GT8_Glycogenin"/>
    <property type="match status" value="1"/>
</dbReference>
<evidence type="ECO:0000256" key="1">
    <source>
        <dbReference type="ARBA" id="ARBA00022676"/>
    </source>
</evidence>
<dbReference type="GO" id="GO:0016757">
    <property type="term" value="F:glycosyltransferase activity"/>
    <property type="evidence" value="ECO:0007669"/>
    <property type="project" value="UniProtKB-KW"/>
</dbReference>
<dbReference type="InterPro" id="IPR002495">
    <property type="entry name" value="Glyco_trans_8"/>
</dbReference>
<proteinExistence type="inferred from homology"/>
<comment type="similarity">
    <text evidence="4">Belongs to the glycosyltransferase 8 family.</text>
</comment>
<evidence type="ECO:0000256" key="2">
    <source>
        <dbReference type="ARBA" id="ARBA00022679"/>
    </source>
</evidence>
<feature type="transmembrane region" description="Helical" evidence="5">
    <location>
        <begin position="588"/>
        <end position="606"/>
    </location>
</feature>
<evidence type="ECO:0000256" key="5">
    <source>
        <dbReference type="SAM" id="Phobius"/>
    </source>
</evidence>
<dbReference type="Proteomes" id="UP000306102">
    <property type="component" value="Unassembled WGS sequence"/>
</dbReference>
<gene>
    <name evidence="6" type="ORF">TEA_025286</name>
</gene>
<keyword evidence="3" id="KW-0464">Manganese</keyword>
<evidence type="ECO:0000256" key="3">
    <source>
        <dbReference type="ARBA" id="ARBA00023211"/>
    </source>
</evidence>
<sequence>MALEPFGSKLIPSILTLIFISLTLLLLNKKFQPKPNQNDTHQLQSKWYNVLMKEMEGKKVRIGLVNMEYEVGENYQMPGLPKAETVTVRFDRVGKDSQWSDFFPKWIDEDEKKGRPLCPEIPMPKFEDYHGLNVVVARVPCKKWAEREGIKDVFRLQLNLVVANLLVRSGWKNDNHQLDRTVYAVFISSCGPMREIFRCEDLLMHEDNFFVYRPNLRKLKQKVLMPVGTCQVAPPYEEPGEFQSILVISCRNVVFIKKTYKLKSKWKFMKLKKKKLTNLCLEQGFGSKISFHCEEMWRKCELSVPNNTIFKPREAYVTVLHSSNSFVCGAIALAQSIIQTNTTKDLVLLADDSISKSSLQGLRAAGWKIKHTKRIRSPDSKRKIYSEWNYSKLRVWELTEYDKIICIDADFIVLENIDEFFVYPQFSAVGEDDFVFNSGIMLVEPSKCTFETLMEKMSQVASYDATDQGFLNEMFTWWHRWPSRLNSLTLFDGADNKNHEMPRNAYAMHYLGIKPWMCQTEHDCNWDIPGLHRFASTSAHRRWLQVYNALPKRLQSYCELTLQDDPTLARIRTWRESYKEGSSPYGRWKIFLLILLFLFFSLLVLWRQKIKSTIVHVSSLACPYSEEKRN</sequence>
<keyword evidence="1" id="KW-0328">Glycosyltransferase</keyword>
<comment type="caution">
    <text evidence="6">The sequence shown here is derived from an EMBL/GenBank/DDBJ whole genome shotgun (WGS) entry which is preliminary data.</text>
</comment>
<dbReference type="STRING" id="542762.A0A4S4D1R0"/>
<evidence type="ECO:0000313" key="6">
    <source>
        <dbReference type="EMBL" id="THF95693.1"/>
    </source>
</evidence>
<reference evidence="6 7" key="1">
    <citation type="journal article" date="2018" name="Proc. Natl. Acad. Sci. U.S.A.">
        <title>Draft genome sequence of Camellia sinensis var. sinensis provides insights into the evolution of the tea genome and tea quality.</title>
        <authorList>
            <person name="Wei C."/>
            <person name="Yang H."/>
            <person name="Wang S."/>
            <person name="Zhao J."/>
            <person name="Liu C."/>
            <person name="Gao L."/>
            <person name="Xia E."/>
            <person name="Lu Y."/>
            <person name="Tai Y."/>
            <person name="She G."/>
            <person name="Sun J."/>
            <person name="Cao H."/>
            <person name="Tong W."/>
            <person name="Gao Q."/>
            <person name="Li Y."/>
            <person name="Deng W."/>
            <person name="Jiang X."/>
            <person name="Wang W."/>
            <person name="Chen Q."/>
            <person name="Zhang S."/>
            <person name="Li H."/>
            <person name="Wu J."/>
            <person name="Wang P."/>
            <person name="Li P."/>
            <person name="Shi C."/>
            <person name="Zheng F."/>
            <person name="Jian J."/>
            <person name="Huang B."/>
            <person name="Shan D."/>
            <person name="Shi M."/>
            <person name="Fang C."/>
            <person name="Yue Y."/>
            <person name="Li F."/>
            <person name="Li D."/>
            <person name="Wei S."/>
            <person name="Han B."/>
            <person name="Jiang C."/>
            <person name="Yin Y."/>
            <person name="Xia T."/>
            <person name="Zhang Z."/>
            <person name="Bennetzen J.L."/>
            <person name="Zhao S."/>
            <person name="Wan X."/>
        </authorList>
    </citation>
    <scope>NUCLEOTIDE SEQUENCE [LARGE SCALE GENOMIC DNA]</scope>
    <source>
        <strain evidence="7">cv. Shuchazao</strain>
        <tissue evidence="6">Leaf</tissue>
    </source>
</reference>
<dbReference type="Pfam" id="PF01501">
    <property type="entry name" value="Glyco_transf_8"/>
    <property type="match status" value="1"/>
</dbReference>
<accession>A0A4S4D1R0</accession>
<keyword evidence="2" id="KW-0808">Transferase</keyword>
<dbReference type="InterPro" id="IPR050587">
    <property type="entry name" value="GNT1/Glycosyltrans_8"/>
</dbReference>
<keyword evidence="5" id="KW-0812">Transmembrane</keyword>
<keyword evidence="5" id="KW-1133">Transmembrane helix</keyword>
<evidence type="ECO:0000256" key="4">
    <source>
        <dbReference type="RuleBase" id="RU362027"/>
    </source>
</evidence>
<protein>
    <recommendedName>
        <fullName evidence="4">Hexosyltransferase</fullName>
        <ecNumber evidence="4">2.4.1.-</ecNumber>
    </recommendedName>
</protein>